<protein>
    <submittedName>
        <fullName evidence="1">Uncharacterized protein</fullName>
    </submittedName>
</protein>
<name>A0ABN1GE41_9BACI</name>
<reference evidence="1 2" key="1">
    <citation type="journal article" date="2019" name="Int. J. Syst. Evol. Microbiol.">
        <title>The Global Catalogue of Microorganisms (GCM) 10K type strain sequencing project: providing services to taxonomists for standard genome sequencing and annotation.</title>
        <authorList>
            <consortium name="The Broad Institute Genomics Platform"/>
            <consortium name="The Broad Institute Genome Sequencing Center for Infectious Disease"/>
            <person name="Wu L."/>
            <person name="Ma J."/>
        </authorList>
    </citation>
    <scope>NUCLEOTIDE SEQUENCE [LARGE SCALE GENOMIC DNA]</scope>
    <source>
        <strain evidence="1 2">JCM 15395</strain>
    </source>
</reference>
<dbReference type="EMBL" id="BAAADS010000020">
    <property type="protein sequence ID" value="GAA0609599.1"/>
    <property type="molecule type" value="Genomic_DNA"/>
</dbReference>
<dbReference type="Proteomes" id="UP001500866">
    <property type="component" value="Unassembled WGS sequence"/>
</dbReference>
<gene>
    <name evidence="1" type="ORF">GCM10009001_28750</name>
</gene>
<keyword evidence="2" id="KW-1185">Reference proteome</keyword>
<sequence length="57" mass="5788">MVEMMLGGAPPISIGGLGCFIGGFHHFISGSSDFIGGLCYFISGLDDFIGGGGPLYT</sequence>
<dbReference type="RefSeq" id="WP_343814588.1">
    <property type="nucleotide sequence ID" value="NZ_BAAADS010000020.1"/>
</dbReference>
<comment type="caution">
    <text evidence="1">The sequence shown here is derived from an EMBL/GenBank/DDBJ whole genome shotgun (WGS) entry which is preliminary data.</text>
</comment>
<evidence type="ECO:0000313" key="1">
    <source>
        <dbReference type="EMBL" id="GAA0609599.1"/>
    </source>
</evidence>
<proteinExistence type="predicted"/>
<accession>A0ABN1GE41</accession>
<organism evidence="1 2">
    <name type="scientific">Virgibacillus siamensis</name>
    <dbReference type="NCBI Taxonomy" id="480071"/>
    <lineage>
        <taxon>Bacteria</taxon>
        <taxon>Bacillati</taxon>
        <taxon>Bacillota</taxon>
        <taxon>Bacilli</taxon>
        <taxon>Bacillales</taxon>
        <taxon>Bacillaceae</taxon>
        <taxon>Virgibacillus</taxon>
    </lineage>
</organism>
<evidence type="ECO:0000313" key="2">
    <source>
        <dbReference type="Proteomes" id="UP001500866"/>
    </source>
</evidence>